<feature type="domain" description="RRM" evidence="7">
    <location>
        <begin position="513"/>
        <end position="617"/>
    </location>
</feature>
<evidence type="ECO:0000256" key="5">
    <source>
        <dbReference type="PROSITE-ProRule" id="PRU00176"/>
    </source>
</evidence>
<dbReference type="OMA" id="AGYVWDV"/>
<dbReference type="Pfam" id="PF00076">
    <property type="entry name" value="RRM_1"/>
    <property type="match status" value="4"/>
</dbReference>
<dbReference type="GO" id="GO:0003729">
    <property type="term" value="F:mRNA binding"/>
    <property type="evidence" value="ECO:0007669"/>
    <property type="project" value="TreeGrafter"/>
</dbReference>
<comment type="subcellular location">
    <subcellularLocation>
        <location evidence="1">Nucleus</location>
    </subcellularLocation>
</comment>
<dbReference type="Proteomes" id="UP000002640">
    <property type="component" value="Unassembled WGS sequence"/>
</dbReference>
<feature type="domain" description="RRM" evidence="7">
    <location>
        <begin position="689"/>
        <end position="815"/>
    </location>
</feature>
<keyword evidence="3 5" id="KW-0694">RNA-binding</keyword>
<sequence>MASVFVRNLPFGVTQEELEHVFSEIGPVKKIDVIKDKGKRKSEMLTRGFAFVKFAVESDAAVAVEKLNKTDFQGRKMLIDYAMEKGKRRGLAGKNKPAPEEKPAAAAEHEQVQEDVEMDESEQPEEDKEKAKKDRKAAKAAKKAAKAEAKAKEEVEETAAKAEPEEKAKPAKVKQDMKAEAAAVPEAKAPANAGAQTNHVQSERNARRRQHREFLREVERRKEEQASVEQKSVLIFGLGADVTQKHVLKKAKKVGAVEKVERKEEARTGKSYALVQFKTTKDAALAVAKLDHHIFKGSVLQVKSAAKAVVADDKASAGKPGHPKQAAEAEGLRLIVRNLAFQTTDKDLEKLFEVHGPLFEVRVVRMPVEEDKKKSEEGADGESKAEPVLGRSRGFGFVQYRDVADARAAVEKLNGTKLKGREMIVDFALSKNKYLEQQKKQEEEAIASAAPEGEDEDDEEANSGDEDEDQLEMATDDEVDAASDASDDEDEAEEEEEESAPAPKEDTEAQRDRTLFIRNLSFQTSEDGLRAFFQTFGAVEYARVVYDKGSGLSKGVGFVRFKSADVAAEVLKRGEQPQLDDKKKQKENLFTLSALADGGDDALTLDGRQLILSRAVSKTDAEHLADSNARERRRLDKRNMYLAYEGTLNVNKMADAELELPKMDIDKRRRAIREKKLKLQNPMYFVSPMRLSVRNLSTALDDRKLKKLFHDAATAGVRAGNVDRTEIKPELLPKGNPTVKVRMAKVVRDMESAKAGKEPRSRGYGFVEFSEHLHALAALRVLNNNPKYTSYAAGRPAPGAPDSSKSRLIVEFALENHGKLKLREKRAADAAKKREEERALKEAQGEDGEDAEKSKKSRGQRQREKKKLRALAKAEAKAEGEEGKPKSKKASKVVKEAKPQPKKRKRAEAPQGDAEADALASLGSAGATKKGKTLSRSQRKHAKELEKEKSFEDMVRSYKKEIFGEKPVAGAASKADEDAKSSNRWFD</sequence>
<feature type="compositionally biased region" description="Basic residues" evidence="6">
    <location>
        <begin position="855"/>
        <end position="870"/>
    </location>
</feature>
<feature type="compositionally biased region" description="Basic and acidic residues" evidence="6">
    <location>
        <begin position="974"/>
        <end position="987"/>
    </location>
</feature>
<evidence type="ECO:0000256" key="2">
    <source>
        <dbReference type="ARBA" id="ARBA00022737"/>
    </source>
</evidence>
<dbReference type="Gene3D" id="3.30.70.330">
    <property type="match status" value="5"/>
</dbReference>
<dbReference type="SMART" id="SM00360">
    <property type="entry name" value="RRM"/>
    <property type="match status" value="5"/>
</dbReference>
<dbReference type="EMBL" id="JH159158">
    <property type="protein sequence ID" value="EGZ11025.1"/>
    <property type="molecule type" value="Genomic_DNA"/>
</dbReference>
<organism evidence="8 9">
    <name type="scientific">Phytophthora sojae (strain P6497)</name>
    <name type="common">Soybean stem and root rot agent</name>
    <name type="synonym">Phytophthora megasperma f. sp. glycines</name>
    <dbReference type="NCBI Taxonomy" id="1094619"/>
    <lineage>
        <taxon>Eukaryota</taxon>
        <taxon>Sar</taxon>
        <taxon>Stramenopiles</taxon>
        <taxon>Oomycota</taxon>
        <taxon>Peronosporomycetes</taxon>
        <taxon>Peronosporales</taxon>
        <taxon>Peronosporaceae</taxon>
        <taxon>Phytophthora</taxon>
    </lineage>
</organism>
<evidence type="ECO:0000256" key="6">
    <source>
        <dbReference type="SAM" id="MobiDB-lite"/>
    </source>
</evidence>
<dbReference type="RefSeq" id="XP_009533770.1">
    <property type="nucleotide sequence ID" value="XM_009535475.1"/>
</dbReference>
<feature type="compositionally biased region" description="Acidic residues" evidence="6">
    <location>
        <begin position="452"/>
        <end position="499"/>
    </location>
</feature>
<dbReference type="InParanoid" id="G5A277"/>
<feature type="region of interest" description="Disordered" evidence="6">
    <location>
        <begin position="87"/>
        <end position="210"/>
    </location>
</feature>
<feature type="compositionally biased region" description="Basic residues" evidence="6">
    <location>
        <begin position="133"/>
        <end position="144"/>
    </location>
</feature>
<keyword evidence="9" id="KW-1185">Reference proteome</keyword>
<evidence type="ECO:0000256" key="4">
    <source>
        <dbReference type="ARBA" id="ARBA00023242"/>
    </source>
</evidence>
<accession>G5A277</accession>
<evidence type="ECO:0000259" key="7">
    <source>
        <dbReference type="PROSITE" id="PS50102"/>
    </source>
</evidence>
<feature type="compositionally biased region" description="Acidic residues" evidence="6">
    <location>
        <begin position="113"/>
        <end position="126"/>
    </location>
</feature>
<dbReference type="CDD" id="cd12413">
    <property type="entry name" value="RRM1_RBM28_like"/>
    <property type="match status" value="1"/>
</dbReference>
<dbReference type="InterPro" id="IPR051945">
    <property type="entry name" value="RRM_MRD1_RNA_proc_ribogen"/>
</dbReference>
<feature type="compositionally biased region" description="Low complexity" evidence="6">
    <location>
        <begin position="917"/>
        <end position="927"/>
    </location>
</feature>
<feature type="region of interest" description="Disordered" evidence="6">
    <location>
        <begin position="825"/>
        <end position="951"/>
    </location>
</feature>
<feature type="domain" description="RRM" evidence="7">
    <location>
        <begin position="332"/>
        <end position="430"/>
    </location>
</feature>
<dbReference type="AlphaFoldDB" id="G5A277"/>
<keyword evidence="2" id="KW-0677">Repeat</keyword>
<evidence type="ECO:0000256" key="3">
    <source>
        <dbReference type="ARBA" id="ARBA00022884"/>
    </source>
</evidence>
<feature type="compositionally biased region" description="Basic residues" evidence="6">
    <location>
        <begin position="929"/>
        <end position="942"/>
    </location>
</feature>
<dbReference type="KEGG" id="psoj:PHYSODRAFT_304700"/>
<dbReference type="STRING" id="1094619.G5A277"/>
<dbReference type="CDD" id="cd12415">
    <property type="entry name" value="RRM3_RBM28_like"/>
    <property type="match status" value="1"/>
</dbReference>
<protein>
    <recommendedName>
        <fullName evidence="7">RRM domain-containing protein</fullName>
    </recommendedName>
</protein>
<feature type="compositionally biased region" description="Low complexity" evidence="6">
    <location>
        <begin position="180"/>
        <end position="195"/>
    </location>
</feature>
<evidence type="ECO:0000313" key="8">
    <source>
        <dbReference type="EMBL" id="EGZ11025.1"/>
    </source>
</evidence>
<dbReference type="SMR" id="G5A277"/>
<feature type="compositionally biased region" description="Basic and acidic residues" evidence="6">
    <location>
        <begin position="97"/>
        <end position="112"/>
    </location>
</feature>
<dbReference type="PANTHER" id="PTHR48039:SF5">
    <property type="entry name" value="RNA-BINDING PROTEIN 28"/>
    <property type="match status" value="1"/>
</dbReference>
<dbReference type="PROSITE" id="PS50102">
    <property type="entry name" value="RRM"/>
    <property type="match status" value="5"/>
</dbReference>
<dbReference type="SMART" id="SM00361">
    <property type="entry name" value="RRM_1"/>
    <property type="match status" value="2"/>
</dbReference>
<dbReference type="CDD" id="cd12416">
    <property type="entry name" value="RRM4_RBM28_like"/>
    <property type="match status" value="1"/>
</dbReference>
<feature type="compositionally biased region" description="Basic and acidic residues" evidence="6">
    <location>
        <begin position="145"/>
        <end position="179"/>
    </location>
</feature>
<name>G5A277_PHYSP</name>
<evidence type="ECO:0000313" key="9">
    <source>
        <dbReference type="Proteomes" id="UP000002640"/>
    </source>
</evidence>
<proteinExistence type="predicted"/>
<dbReference type="InterPro" id="IPR012677">
    <property type="entry name" value="Nucleotide-bd_a/b_plait_sf"/>
</dbReference>
<feature type="compositionally biased region" description="Basic and acidic residues" evidence="6">
    <location>
        <begin position="825"/>
        <end position="844"/>
    </location>
</feature>
<feature type="region of interest" description="Disordered" evidence="6">
    <location>
        <begin position="965"/>
        <end position="987"/>
    </location>
</feature>
<feature type="domain" description="RRM" evidence="7">
    <location>
        <begin position="231"/>
        <end position="307"/>
    </location>
</feature>
<gene>
    <name evidence="8" type="ORF">PHYSODRAFT_304700</name>
</gene>
<evidence type="ECO:0000256" key="1">
    <source>
        <dbReference type="ARBA" id="ARBA00004123"/>
    </source>
</evidence>
<keyword evidence="4" id="KW-0539">Nucleus</keyword>
<dbReference type="InterPro" id="IPR000504">
    <property type="entry name" value="RRM_dom"/>
</dbReference>
<dbReference type="InterPro" id="IPR003954">
    <property type="entry name" value="RRM_euk-type"/>
</dbReference>
<dbReference type="PANTHER" id="PTHR48039">
    <property type="entry name" value="RNA-BINDING MOTIF PROTEIN 14B"/>
    <property type="match status" value="1"/>
</dbReference>
<feature type="region of interest" description="Disordered" evidence="6">
    <location>
        <begin position="438"/>
        <end position="511"/>
    </location>
</feature>
<dbReference type="InterPro" id="IPR035979">
    <property type="entry name" value="RBD_domain_sf"/>
</dbReference>
<reference evidence="8 9" key="1">
    <citation type="journal article" date="2006" name="Science">
        <title>Phytophthora genome sequences uncover evolutionary origins and mechanisms of pathogenesis.</title>
        <authorList>
            <person name="Tyler B.M."/>
            <person name="Tripathy S."/>
            <person name="Zhang X."/>
            <person name="Dehal P."/>
            <person name="Jiang R.H."/>
            <person name="Aerts A."/>
            <person name="Arredondo F.D."/>
            <person name="Baxter L."/>
            <person name="Bensasson D."/>
            <person name="Beynon J.L."/>
            <person name="Chapman J."/>
            <person name="Damasceno C.M."/>
            <person name="Dorrance A.E."/>
            <person name="Dou D."/>
            <person name="Dickerman A.W."/>
            <person name="Dubchak I.L."/>
            <person name="Garbelotto M."/>
            <person name="Gijzen M."/>
            <person name="Gordon S.G."/>
            <person name="Govers F."/>
            <person name="Grunwald N.J."/>
            <person name="Huang W."/>
            <person name="Ivors K.L."/>
            <person name="Jones R.W."/>
            <person name="Kamoun S."/>
            <person name="Krampis K."/>
            <person name="Lamour K.H."/>
            <person name="Lee M.K."/>
            <person name="McDonald W.H."/>
            <person name="Medina M."/>
            <person name="Meijer H.J."/>
            <person name="Nordberg E.K."/>
            <person name="Maclean D.J."/>
            <person name="Ospina-Giraldo M.D."/>
            <person name="Morris P.F."/>
            <person name="Phuntumart V."/>
            <person name="Putnam N.H."/>
            <person name="Rash S."/>
            <person name="Rose J.K."/>
            <person name="Sakihama Y."/>
            <person name="Salamov A.A."/>
            <person name="Savidor A."/>
            <person name="Scheuring C.F."/>
            <person name="Smith B.M."/>
            <person name="Sobral B.W."/>
            <person name="Terry A."/>
            <person name="Torto-Alalibo T.A."/>
            <person name="Win J."/>
            <person name="Xu Z."/>
            <person name="Zhang H."/>
            <person name="Grigoriev I.V."/>
            <person name="Rokhsar D.S."/>
            <person name="Boore J.L."/>
        </authorList>
    </citation>
    <scope>NUCLEOTIDE SEQUENCE [LARGE SCALE GENOMIC DNA]</scope>
    <source>
        <strain evidence="8 9">P6497</strain>
    </source>
</reference>
<feature type="compositionally biased region" description="Basic and acidic residues" evidence="6">
    <location>
        <begin position="872"/>
        <end position="885"/>
    </location>
</feature>
<dbReference type="CDD" id="cd00590">
    <property type="entry name" value="RRM_SF"/>
    <property type="match status" value="1"/>
</dbReference>
<dbReference type="GeneID" id="20642453"/>
<dbReference type="GO" id="GO:0005730">
    <property type="term" value="C:nucleolus"/>
    <property type="evidence" value="ECO:0007669"/>
    <property type="project" value="TreeGrafter"/>
</dbReference>
<feature type="domain" description="RRM" evidence="7">
    <location>
        <begin position="2"/>
        <end position="84"/>
    </location>
</feature>
<dbReference type="SUPFAM" id="SSF54928">
    <property type="entry name" value="RNA-binding domain, RBD"/>
    <property type="match status" value="4"/>
</dbReference>